<reference evidence="1" key="1">
    <citation type="journal article" date="2020" name="Nature">
        <title>Giant virus diversity and host interactions through global metagenomics.</title>
        <authorList>
            <person name="Schulz F."/>
            <person name="Roux S."/>
            <person name="Paez-Espino D."/>
            <person name="Jungbluth S."/>
            <person name="Walsh D.A."/>
            <person name="Denef V.J."/>
            <person name="McMahon K.D."/>
            <person name="Konstantinidis K.T."/>
            <person name="Eloe-Fadrosh E.A."/>
            <person name="Kyrpides N.C."/>
            <person name="Woyke T."/>
        </authorList>
    </citation>
    <scope>NUCLEOTIDE SEQUENCE</scope>
    <source>
        <strain evidence="1">GVMAG-S-1101164-164</strain>
    </source>
</reference>
<dbReference type="AlphaFoldDB" id="A0A6C0JWU4"/>
<evidence type="ECO:0000313" key="1">
    <source>
        <dbReference type="EMBL" id="QHU09853.1"/>
    </source>
</evidence>
<organism evidence="1">
    <name type="scientific">viral metagenome</name>
    <dbReference type="NCBI Taxonomy" id="1070528"/>
    <lineage>
        <taxon>unclassified sequences</taxon>
        <taxon>metagenomes</taxon>
        <taxon>organismal metagenomes</taxon>
    </lineage>
</organism>
<accession>A0A6C0JWU4</accession>
<proteinExistence type="predicted"/>
<protein>
    <submittedName>
        <fullName evidence="1">Uncharacterized protein</fullName>
    </submittedName>
</protein>
<sequence length="257" mass="30156">MDYVLVLKNGIGNKVFALVYFLHTYPHVRLHVVDSTSHHNDEKVKTFFKHIPVHWISWKDYDSMKQHTPELKVPYSVYYDTSGFTSKMKKIFQTPKLSYDFQKGIFVHVRYGDKFEMNYFALKNRQTPKYILLKPSYYETHIQMLLDKKEGPVYIFSDDPTIARCLLKPDYVFVHASGYETFSCFQHAKRVILSESTLSTAAVLLGKDKKDLIVPDFLRMPPDFRIVPSPYFTNGVRDTSYILSTKSEYDEILKQCK</sequence>
<dbReference type="EMBL" id="MN740746">
    <property type="protein sequence ID" value="QHU09853.1"/>
    <property type="molecule type" value="Genomic_DNA"/>
</dbReference>
<name>A0A6C0JWU4_9ZZZZ</name>